<dbReference type="Gene3D" id="1.20.5.1930">
    <property type="match status" value="1"/>
</dbReference>
<dbReference type="GO" id="GO:0046983">
    <property type="term" value="F:protein dimerization activity"/>
    <property type="evidence" value="ECO:0007669"/>
    <property type="project" value="UniProtKB-UniRule"/>
</dbReference>
<dbReference type="InterPro" id="IPR016380">
    <property type="entry name" value="Sig_transdc_His_kin_NarX/NarQ"/>
</dbReference>
<keyword evidence="5" id="KW-0597">Phosphoprotein</keyword>
<dbReference type="AlphaFoldDB" id="A0A7D7SIL9"/>
<dbReference type="InterPro" id="IPR036890">
    <property type="entry name" value="HATPase_C_sf"/>
</dbReference>
<dbReference type="Pfam" id="PF13185">
    <property type="entry name" value="GAF_2"/>
    <property type="match status" value="1"/>
</dbReference>
<dbReference type="GO" id="GO:0000155">
    <property type="term" value="F:phosphorelay sensor kinase activity"/>
    <property type="evidence" value="ECO:0007669"/>
    <property type="project" value="UniProtKB-UniRule"/>
</dbReference>
<dbReference type="Pfam" id="PF13675">
    <property type="entry name" value="PilJ"/>
    <property type="match status" value="1"/>
</dbReference>
<keyword evidence="12 14" id="KW-0902">Two-component regulatory system</keyword>
<dbReference type="InterPro" id="IPR042295">
    <property type="entry name" value="NarX-like_N_sf"/>
</dbReference>
<dbReference type="InterPro" id="IPR050482">
    <property type="entry name" value="Sensor_HK_TwoCompSys"/>
</dbReference>
<dbReference type="InterPro" id="IPR011712">
    <property type="entry name" value="Sig_transdc_His_kin_sub3_dim/P"/>
</dbReference>
<evidence type="ECO:0000256" key="1">
    <source>
        <dbReference type="ARBA" id="ARBA00000085"/>
    </source>
</evidence>
<evidence type="ECO:0000313" key="17">
    <source>
        <dbReference type="EMBL" id="QMT41449.1"/>
    </source>
</evidence>
<dbReference type="SUPFAM" id="SSF158472">
    <property type="entry name" value="HAMP domain-like"/>
    <property type="match status" value="1"/>
</dbReference>
<dbReference type="SUPFAM" id="SSF55874">
    <property type="entry name" value="ATPase domain of HSP90 chaperone/DNA topoisomerase II/histidine kinase"/>
    <property type="match status" value="1"/>
</dbReference>
<evidence type="ECO:0000256" key="9">
    <source>
        <dbReference type="ARBA" id="ARBA00022777"/>
    </source>
</evidence>
<comment type="catalytic activity">
    <reaction evidence="1 14">
        <text>ATP + protein L-histidine = ADP + protein N-phospho-L-histidine.</text>
        <dbReference type="EC" id="2.7.13.3"/>
    </reaction>
</comment>
<keyword evidence="7 15" id="KW-0812">Transmembrane</keyword>
<keyword evidence="13 14" id="KW-0472">Membrane</keyword>
<keyword evidence="11 15" id="KW-1133">Transmembrane helix</keyword>
<evidence type="ECO:0000256" key="15">
    <source>
        <dbReference type="SAM" id="Phobius"/>
    </source>
</evidence>
<dbReference type="InterPro" id="IPR003594">
    <property type="entry name" value="HATPase_dom"/>
</dbReference>
<dbReference type="GO" id="GO:0005524">
    <property type="term" value="F:ATP binding"/>
    <property type="evidence" value="ECO:0007669"/>
    <property type="project" value="UniProtKB-UniRule"/>
</dbReference>
<accession>A0A7D7SIL9</accession>
<sequence length="651" mass="73249">MPCPSGWIQPDGVCVQRSVVLPSFYPKSLSTRLKLLTVLWVAAAVGSIILTLLLSWRLEGSAAAINDAGRLRMQTYRLGLMLRNGDAVVDIREKVAEFDATLRGLEQGDPARPLFLPDTPQVKQHLHTLQQQWAQVRRMVWNAAGTETQVDETRLQSFVGTVDDLVSAVEEVNARHTYWLRLFQSCLMAMVLLGACVMVVLLYLWIIRPLDELQSGVKAVHDGQLGVQVPMDNLTEFAQLGSGFNQMSSRLQQLYAHLEQEVTEKTRDLATKNYTLETLYFFSRFLSQTQVSGEACEIFLQKVMALVPAKAGSIRLLDFKRRRMDLVTHIGLPETLQTAEACRQLDDCFCGQSARQGSWQPIRFHDHPQAAASATSCEKAGFHYLQVFKIRYSGQELGMMTLYFEQEYALNAVSNDLLDALCNQLGLVLTNIRLADESRQLAVLQERNLMAQGLHDSIAQTLTFLNLQVQMLESALSEGKQDQVAENLQFIKEGVQECYEDVRELLLNFRTKISRKEFAEAVQTLADRFEQQTQVPVALSWQGDGPDLNSEQQLQFIFILQESLSNIRKHAHAQNVTVTFDNRQDFVMTITDDGRGFDPADLSKQSGGHVGLNIMRERALRIHARLELDSSAGGGCTRVCLTLPQQERILI</sequence>
<evidence type="ECO:0000256" key="3">
    <source>
        <dbReference type="ARBA" id="ARBA00022475"/>
    </source>
</evidence>
<dbReference type="KEGG" id="nsg:H3L94_05350"/>
<evidence type="ECO:0000259" key="16">
    <source>
        <dbReference type="PROSITE" id="PS50885"/>
    </source>
</evidence>
<gene>
    <name evidence="17" type="ORF">H3L94_05350</name>
</gene>
<keyword evidence="10 14" id="KW-0067">ATP-binding</keyword>
<comment type="subcellular location">
    <subcellularLocation>
        <location evidence="2">Cell inner membrane</location>
        <topology evidence="2">Multi-pass membrane protein</topology>
    </subcellularLocation>
</comment>
<evidence type="ECO:0000256" key="7">
    <source>
        <dbReference type="ARBA" id="ARBA00022692"/>
    </source>
</evidence>
<evidence type="ECO:0000256" key="6">
    <source>
        <dbReference type="ARBA" id="ARBA00022679"/>
    </source>
</evidence>
<dbReference type="PROSITE" id="PS50885">
    <property type="entry name" value="HAMP"/>
    <property type="match status" value="1"/>
</dbReference>
<dbReference type="GO" id="GO:0005886">
    <property type="term" value="C:plasma membrane"/>
    <property type="evidence" value="ECO:0007669"/>
    <property type="project" value="UniProtKB-SubCell"/>
</dbReference>
<dbReference type="PANTHER" id="PTHR24421">
    <property type="entry name" value="NITRATE/NITRITE SENSOR PROTEIN NARX-RELATED"/>
    <property type="match status" value="1"/>
</dbReference>
<feature type="transmembrane region" description="Helical" evidence="15">
    <location>
        <begin position="35"/>
        <end position="56"/>
    </location>
</feature>
<evidence type="ECO:0000256" key="2">
    <source>
        <dbReference type="ARBA" id="ARBA00004429"/>
    </source>
</evidence>
<dbReference type="PANTHER" id="PTHR24421:SF10">
    <property type="entry name" value="NITRATE_NITRITE SENSOR PROTEIN NARQ"/>
    <property type="match status" value="1"/>
</dbReference>
<keyword evidence="9 14" id="KW-0418">Kinase</keyword>
<dbReference type="Gene3D" id="1.20.120.960">
    <property type="entry name" value="Histidine kinase NarX, sensor domain"/>
    <property type="match status" value="1"/>
</dbReference>
<dbReference type="CDD" id="cd16917">
    <property type="entry name" value="HATPase_UhpB-NarQ-NarX-like"/>
    <property type="match status" value="1"/>
</dbReference>
<dbReference type="Gene3D" id="3.30.565.10">
    <property type="entry name" value="Histidine kinase-like ATPase, C-terminal domain"/>
    <property type="match status" value="1"/>
</dbReference>
<dbReference type="InterPro" id="IPR029095">
    <property type="entry name" value="NarX-like_N"/>
</dbReference>
<keyword evidence="4 14" id="KW-0997">Cell inner membrane</keyword>
<evidence type="ECO:0000256" key="14">
    <source>
        <dbReference type="PIRNR" id="PIRNR003167"/>
    </source>
</evidence>
<dbReference type="SUPFAM" id="SSF55781">
    <property type="entry name" value="GAF domain-like"/>
    <property type="match status" value="1"/>
</dbReference>
<evidence type="ECO:0000256" key="8">
    <source>
        <dbReference type="ARBA" id="ARBA00022741"/>
    </source>
</evidence>
<evidence type="ECO:0000256" key="5">
    <source>
        <dbReference type="ARBA" id="ARBA00022553"/>
    </source>
</evidence>
<dbReference type="InterPro" id="IPR003660">
    <property type="entry name" value="HAMP_dom"/>
</dbReference>
<keyword evidence="3 14" id="KW-1003">Cell membrane</keyword>
<keyword evidence="6 14" id="KW-0808">Transferase</keyword>
<dbReference type="CDD" id="cd06225">
    <property type="entry name" value="HAMP"/>
    <property type="match status" value="1"/>
</dbReference>
<dbReference type="PIRSF" id="PIRSF003167">
    <property type="entry name" value="STHK_NarX/NarQ"/>
    <property type="match status" value="1"/>
</dbReference>
<dbReference type="SMART" id="SM00304">
    <property type="entry name" value="HAMP"/>
    <property type="match status" value="1"/>
</dbReference>
<evidence type="ECO:0000256" key="4">
    <source>
        <dbReference type="ARBA" id="ARBA00022519"/>
    </source>
</evidence>
<proteinExistence type="predicted"/>
<evidence type="ECO:0000256" key="13">
    <source>
        <dbReference type="ARBA" id="ARBA00023136"/>
    </source>
</evidence>
<dbReference type="EC" id="2.7.13.3" evidence="14"/>
<keyword evidence="8 14" id="KW-0547">Nucleotide-binding</keyword>
<dbReference type="Pfam" id="PF02518">
    <property type="entry name" value="HATPase_c"/>
    <property type="match status" value="1"/>
</dbReference>
<dbReference type="InterPro" id="IPR029016">
    <property type="entry name" value="GAF-like_dom_sf"/>
</dbReference>
<organism evidence="17 18">
    <name type="scientific">Neisseria shayeganii</name>
    <dbReference type="NCBI Taxonomy" id="607712"/>
    <lineage>
        <taxon>Bacteria</taxon>
        <taxon>Pseudomonadati</taxon>
        <taxon>Pseudomonadota</taxon>
        <taxon>Betaproteobacteria</taxon>
        <taxon>Neisseriales</taxon>
        <taxon>Neisseriaceae</taxon>
        <taxon>Neisseria</taxon>
    </lineage>
</organism>
<name>A0A7D7SIL9_9NEIS</name>
<dbReference type="Gene3D" id="3.30.450.40">
    <property type="match status" value="1"/>
</dbReference>
<dbReference type="SMART" id="SM00387">
    <property type="entry name" value="HATPase_c"/>
    <property type="match status" value="1"/>
</dbReference>
<dbReference type="EMBL" id="CP059567">
    <property type="protein sequence ID" value="QMT41449.1"/>
    <property type="molecule type" value="Genomic_DNA"/>
</dbReference>
<feature type="transmembrane region" description="Helical" evidence="15">
    <location>
        <begin position="185"/>
        <end position="206"/>
    </location>
</feature>
<reference evidence="17 18" key="1">
    <citation type="submission" date="2020-07" db="EMBL/GenBank/DDBJ databases">
        <title>Genomic diversity of species in the Neisseriaceae family.</title>
        <authorList>
            <person name="Vincent A.T."/>
            <person name="Bernet E."/>
            <person name="Veyrier F.J."/>
        </authorList>
    </citation>
    <scope>NUCLEOTIDE SEQUENCE [LARGE SCALE GENOMIC DNA]</scope>
    <source>
        <strain evidence="17 18">DSM 22244</strain>
    </source>
</reference>
<feature type="domain" description="HAMP" evidence="16">
    <location>
        <begin position="204"/>
        <end position="256"/>
    </location>
</feature>
<evidence type="ECO:0000313" key="18">
    <source>
        <dbReference type="Proteomes" id="UP000514752"/>
    </source>
</evidence>
<dbReference type="Pfam" id="PF00672">
    <property type="entry name" value="HAMP"/>
    <property type="match status" value="1"/>
</dbReference>
<evidence type="ECO:0000256" key="10">
    <source>
        <dbReference type="ARBA" id="ARBA00022840"/>
    </source>
</evidence>
<dbReference type="Pfam" id="PF07730">
    <property type="entry name" value="HisKA_3"/>
    <property type="match status" value="1"/>
</dbReference>
<dbReference type="InterPro" id="IPR003018">
    <property type="entry name" value="GAF"/>
</dbReference>
<dbReference type="Gene3D" id="6.10.340.10">
    <property type="match status" value="1"/>
</dbReference>
<evidence type="ECO:0000256" key="12">
    <source>
        <dbReference type="ARBA" id="ARBA00023012"/>
    </source>
</evidence>
<protein>
    <recommendedName>
        <fullName evidence="14">Sensor protein</fullName>
        <ecNumber evidence="14">2.7.13.3</ecNumber>
    </recommendedName>
</protein>
<evidence type="ECO:0000256" key="11">
    <source>
        <dbReference type="ARBA" id="ARBA00022989"/>
    </source>
</evidence>
<dbReference type="Proteomes" id="UP000514752">
    <property type="component" value="Chromosome"/>
</dbReference>